<dbReference type="STRING" id="243090.RB5450"/>
<keyword evidence="3" id="KW-1185">Reference proteome</keyword>
<sequence length="40" mass="4740">MRLTLSSTSSSQLTLHSQPDIQPHHPRRRFLKDSCTKRRH</sequence>
<proteinExistence type="predicted"/>
<evidence type="ECO:0000313" key="3">
    <source>
        <dbReference type="Proteomes" id="UP000001025"/>
    </source>
</evidence>
<protein>
    <submittedName>
        <fullName evidence="2">Uncharacterized protein</fullName>
    </submittedName>
</protein>
<dbReference type="EnsemblBacteria" id="CAD74246">
    <property type="protein sequence ID" value="CAD74246"/>
    <property type="gene ID" value="RB5450"/>
</dbReference>
<dbReference type="HOGENOM" id="CLU_3295578_0_0_0"/>
<name>Q7URU2_RHOBA</name>
<evidence type="ECO:0000256" key="1">
    <source>
        <dbReference type="SAM" id="MobiDB-lite"/>
    </source>
</evidence>
<dbReference type="KEGG" id="rba:RB5450"/>
<dbReference type="Proteomes" id="UP000001025">
    <property type="component" value="Chromosome"/>
</dbReference>
<dbReference type="AlphaFoldDB" id="Q7URU2"/>
<evidence type="ECO:0000313" key="2">
    <source>
        <dbReference type="EMBL" id="CAD74246.1"/>
    </source>
</evidence>
<feature type="compositionally biased region" description="Low complexity" evidence="1">
    <location>
        <begin position="1"/>
        <end position="18"/>
    </location>
</feature>
<dbReference type="InParanoid" id="Q7URU2"/>
<gene>
    <name evidence="2" type="ordered locus">RB5450</name>
</gene>
<feature type="region of interest" description="Disordered" evidence="1">
    <location>
        <begin position="1"/>
        <end position="40"/>
    </location>
</feature>
<accession>Q7URU2</accession>
<reference evidence="2 3" key="1">
    <citation type="journal article" date="2003" name="Proc. Natl. Acad. Sci. U.S.A.">
        <title>Complete genome sequence of the marine planctomycete Pirellula sp. strain 1.</title>
        <authorList>
            <person name="Gloeckner F.O."/>
            <person name="Kube M."/>
            <person name="Bauer M."/>
            <person name="Teeling H."/>
            <person name="Lombardot T."/>
            <person name="Ludwig W."/>
            <person name="Gade D."/>
            <person name="Beck A."/>
            <person name="Borzym K."/>
            <person name="Heitmann K."/>
            <person name="Rabus R."/>
            <person name="Schlesner H."/>
            <person name="Amann R."/>
            <person name="Reinhardt R."/>
        </authorList>
    </citation>
    <scope>NUCLEOTIDE SEQUENCE [LARGE SCALE GENOMIC DNA]</scope>
    <source>
        <strain evidence="3">DSM 10527 / NCIMB 13988 / SH1</strain>
    </source>
</reference>
<feature type="compositionally biased region" description="Basic and acidic residues" evidence="1">
    <location>
        <begin position="31"/>
        <end position="40"/>
    </location>
</feature>
<organism evidence="2 3">
    <name type="scientific">Rhodopirellula baltica (strain DSM 10527 / NCIMB 13988 / SH1)</name>
    <dbReference type="NCBI Taxonomy" id="243090"/>
    <lineage>
        <taxon>Bacteria</taxon>
        <taxon>Pseudomonadati</taxon>
        <taxon>Planctomycetota</taxon>
        <taxon>Planctomycetia</taxon>
        <taxon>Pirellulales</taxon>
        <taxon>Pirellulaceae</taxon>
        <taxon>Rhodopirellula</taxon>
    </lineage>
</organism>
<dbReference type="EMBL" id="BX294142">
    <property type="protein sequence ID" value="CAD74246.1"/>
    <property type="molecule type" value="Genomic_DNA"/>
</dbReference>